<dbReference type="PANTHER" id="PTHR35037">
    <property type="entry name" value="C-TERMINAL REGION OF AIDA-LIKE PROTEIN"/>
    <property type="match status" value="1"/>
</dbReference>
<name>Q1MK18_RHIJ3</name>
<evidence type="ECO:0000256" key="1">
    <source>
        <dbReference type="ARBA" id="ARBA00022729"/>
    </source>
</evidence>
<dbReference type="Gene3D" id="2.160.20.20">
    <property type="match status" value="1"/>
</dbReference>
<sequence>MSPFCGSPTVLFSLLIPGTIMGGDTLRAINKIGAPSFNLRGLLAGVSAAALMAIFAGASQAADWRGLTSSDWTDGSNWSGGVVPGAGTTVNISTPGAPGNRPVVLGVTGPVNVSVGSTQVGANATVPGLLTIQNGSTLTSTGQVRLGVVAGAAGVVTVTGAGSLWNATTVINSAVGFLGAGTINIENGGQVNLITVILGSGVTSSGTVNISSGGTLQAQTLRGGAGASQANFDDGILRATAANATFINGFTGTELNLLAGGLTIDTAGFAVGTDATSGFSGVGGLTVTGGGVFSLLANSIYTGETQIDFGSSLALTGAGAIASSGRVVADGIFDVSAATTPTIQSLAGSGSVLLGAQTLTIANANDTFAGVIGGTGGLTVTGGNQTLSGVNTYTGATTVSGGRLAVNGSITSPVTTSGAGILGGTGTIFGDVTNAGVVAPGNSIGTLTIAGNYTGSGGTLEIETVLGGDASPSDRLVVTGNTAGTTNVMVVNLGGGGAQTVEGIKIIDVGGISAGNFSLLGDYVFEGDQAVVGGAYAYRLYQGGVSTPADGDWYLRSTELDAAGVAIGPIYAPGVPVYESYAGVLQSLNQFGTLRQRTGGRMLDGDQSADQDGNTAATGIQTRIGGVRSHFEPESSTTGTDYEVSSWTLQAGVDGMLRESEAGALIGGINFHMNTASADISSRFGKGDIDTTGYGFDGTLTWYGKSGFYVDTQAAVTWYDSDLNSSTLQTSLADGNDGFGYGLSIEAGQKIDLTGQWSLTPQAQLAYSSVRFDSFTDAYGADVSLDDGDSLTGRLGISADFDSEWKDASGKTSRSTLYGIANLYYDFLDGSDVDVSGTSVVSENQALWGGLGVGGSLTWSDERYAAHGEAFARTSLKDFGDSSAIGAKVGFSVKW</sequence>
<dbReference type="Gene3D" id="2.40.128.130">
    <property type="entry name" value="Autotransporter beta-domain"/>
    <property type="match status" value="1"/>
</dbReference>
<dbReference type="InterPro" id="IPR012332">
    <property type="entry name" value="Autotransporter_pectin_lyase_C"/>
</dbReference>
<reference evidence="3 4" key="1">
    <citation type="journal article" date="2006" name="Genome Biol.">
        <title>The genome of Rhizobium leguminosarum has recognizable core and accessory components.</title>
        <authorList>
            <person name="Young J.W."/>
            <person name="Crossman L.C."/>
            <person name="Johnston A.W.B."/>
            <person name="Thomson N.R."/>
            <person name="Ghazoui Z.F."/>
            <person name="Hull K.H."/>
            <person name="Wexler M."/>
            <person name="Curson A.R.J."/>
            <person name="Todd J.D."/>
            <person name="Poole P.S."/>
            <person name="Mauchline T.H."/>
            <person name="East A.K."/>
            <person name="Quail M.A."/>
            <person name="Churcher C."/>
            <person name="Arrowsmith C."/>
            <person name="Cherevach A."/>
            <person name="Chillingworth T."/>
            <person name="Clarke K."/>
            <person name="Cronin A."/>
            <person name="Davis P."/>
            <person name="Fraser A."/>
            <person name="Hance Z."/>
            <person name="Hauser H."/>
            <person name="Jagels K."/>
            <person name="Moule S."/>
            <person name="Mungall K."/>
            <person name="Norbertczak H."/>
            <person name="Rabbinowitsch E."/>
            <person name="Sanders M."/>
            <person name="Simmonds M."/>
            <person name="Whitehead S."/>
            <person name="Parkhill J."/>
        </authorList>
    </citation>
    <scope>NUCLEOTIDE SEQUENCE [LARGE SCALE GENOMIC DNA]</scope>
    <source>
        <strain evidence="4">DSM 114642 / LMG 32736 / 3841</strain>
    </source>
</reference>
<dbReference type="AlphaFoldDB" id="Q1MK18"/>
<dbReference type="SUPFAM" id="SSF103515">
    <property type="entry name" value="Autotransporter"/>
    <property type="match status" value="1"/>
</dbReference>
<dbReference type="InterPro" id="IPR013425">
    <property type="entry name" value="Autotrns_rpt"/>
</dbReference>
<gene>
    <name evidence="3" type="primary">autB</name>
    <name evidence="3" type="ordered locus">RL1196</name>
</gene>
<dbReference type="Proteomes" id="UP000006575">
    <property type="component" value="Chromosome"/>
</dbReference>
<keyword evidence="4" id="KW-1185">Reference proteome</keyword>
<dbReference type="SUPFAM" id="SSF51126">
    <property type="entry name" value="Pectin lyase-like"/>
    <property type="match status" value="1"/>
</dbReference>
<proteinExistence type="predicted"/>
<dbReference type="NCBIfam" id="TIGR01414">
    <property type="entry name" value="autotrans_barl"/>
    <property type="match status" value="1"/>
</dbReference>
<dbReference type="InterPro" id="IPR051551">
    <property type="entry name" value="Autotransporter_adhesion"/>
</dbReference>
<dbReference type="EnsemblBacteria" id="CAK06692">
    <property type="protein sequence ID" value="CAK06692"/>
    <property type="gene ID" value="RL1196"/>
</dbReference>
<dbReference type="InterPro" id="IPR005546">
    <property type="entry name" value="Autotransporte_beta"/>
</dbReference>
<accession>Q1MK18</accession>
<dbReference type="SMART" id="SM00869">
    <property type="entry name" value="Autotransporter"/>
    <property type="match status" value="1"/>
</dbReference>
<dbReference type="InterPro" id="IPR043990">
    <property type="entry name" value="AC_1"/>
</dbReference>
<dbReference type="KEGG" id="rle:RL1196"/>
<dbReference type="CDD" id="cd01344">
    <property type="entry name" value="PL2_Passenger_AT"/>
    <property type="match status" value="1"/>
</dbReference>
<dbReference type="Pfam" id="PF18883">
    <property type="entry name" value="AC_1"/>
    <property type="match status" value="1"/>
</dbReference>
<dbReference type="InterPro" id="IPR006315">
    <property type="entry name" value="OM_autotransptr_brl_dom"/>
</dbReference>
<dbReference type="InterPro" id="IPR036709">
    <property type="entry name" value="Autotransporte_beta_dom_sf"/>
</dbReference>
<dbReference type="eggNOG" id="COG3468">
    <property type="taxonomic scope" value="Bacteria"/>
</dbReference>
<dbReference type="InterPro" id="IPR030895">
    <property type="entry name" value="T5SS_PEPC_rpt"/>
</dbReference>
<dbReference type="InterPro" id="IPR011050">
    <property type="entry name" value="Pectin_lyase_fold/virulence"/>
</dbReference>
<protein>
    <submittedName>
        <fullName evidence="3">Adhesin (Autotransporter)</fullName>
    </submittedName>
</protein>
<organism evidence="3 4">
    <name type="scientific">Rhizobium johnstonii (strain DSM 114642 / LMG 32736 / 3841)</name>
    <name type="common">Rhizobium leguminosarum bv. viciae</name>
    <dbReference type="NCBI Taxonomy" id="216596"/>
    <lineage>
        <taxon>Bacteria</taxon>
        <taxon>Pseudomonadati</taxon>
        <taxon>Pseudomonadota</taxon>
        <taxon>Alphaproteobacteria</taxon>
        <taxon>Hyphomicrobiales</taxon>
        <taxon>Rhizobiaceae</taxon>
        <taxon>Rhizobium/Agrobacterium group</taxon>
        <taxon>Rhizobium</taxon>
        <taxon>Rhizobium johnstonii</taxon>
    </lineage>
</organism>
<evidence type="ECO:0000313" key="4">
    <source>
        <dbReference type="Proteomes" id="UP000006575"/>
    </source>
</evidence>
<dbReference type="PROSITE" id="PS51208">
    <property type="entry name" value="AUTOTRANSPORTER"/>
    <property type="match status" value="1"/>
</dbReference>
<dbReference type="Pfam" id="PF03797">
    <property type="entry name" value="Autotransporter"/>
    <property type="match status" value="1"/>
</dbReference>
<dbReference type="GO" id="GO:0019867">
    <property type="term" value="C:outer membrane"/>
    <property type="evidence" value="ECO:0007669"/>
    <property type="project" value="InterPro"/>
</dbReference>
<evidence type="ECO:0000313" key="3">
    <source>
        <dbReference type="EMBL" id="CAK06692.1"/>
    </source>
</evidence>
<dbReference type="EMBL" id="AM236080">
    <property type="protein sequence ID" value="CAK06692.1"/>
    <property type="molecule type" value="Genomic_DNA"/>
</dbReference>
<feature type="domain" description="Autotransporter" evidence="2">
    <location>
        <begin position="613"/>
        <end position="895"/>
    </location>
</feature>
<dbReference type="HOGENOM" id="CLU_002551_3_0_5"/>
<evidence type="ECO:0000259" key="2">
    <source>
        <dbReference type="PROSITE" id="PS51208"/>
    </source>
</evidence>
<dbReference type="NCBIfam" id="TIGR02601">
    <property type="entry name" value="autotrns_rpt"/>
    <property type="match status" value="1"/>
</dbReference>
<keyword evidence="1" id="KW-0732">Signal</keyword>
<dbReference type="NCBIfam" id="TIGR04393">
    <property type="entry name" value="rpt_T5SS_PEPC"/>
    <property type="match status" value="1"/>
</dbReference>
<dbReference type="PANTHER" id="PTHR35037:SF3">
    <property type="entry name" value="C-TERMINAL REGION OF AIDA-LIKE PROTEIN"/>
    <property type="match status" value="1"/>
</dbReference>